<evidence type="ECO:0000256" key="3">
    <source>
        <dbReference type="ARBA" id="ARBA00023274"/>
    </source>
</evidence>
<keyword evidence="3" id="KW-0687">Ribonucleoprotein</keyword>
<evidence type="ECO:0000256" key="2">
    <source>
        <dbReference type="ARBA" id="ARBA00022980"/>
    </source>
</evidence>
<sequence length="179" mass="19832">MAVGKNKCLTKGSKKGAKKRADEPLSKKVWYDVKTPAMFTIKNIEKTLVTVTQGTKITSDDLKDCVFEVSLADLHNDGVAFRKFKANDLKEVFNKWIPDSTGKDTDKVCQSISPLRNVFVRKVKTLKKRKSEQGELMELHGEGSSSGKATGDETGAKAEQADAYEPPVQESVKNSDFSW</sequence>
<dbReference type="EMBL" id="JACAGC010000006">
    <property type="protein sequence ID" value="KAF6361744.1"/>
    <property type="molecule type" value="Genomic_DNA"/>
</dbReference>
<evidence type="ECO:0000313" key="5">
    <source>
        <dbReference type="EMBL" id="KAF6361744.1"/>
    </source>
</evidence>
<gene>
    <name evidence="5" type="ORF">mRhiFer1_009970</name>
</gene>
<dbReference type="Pfam" id="PF01015">
    <property type="entry name" value="Ribosomal_S3Ae"/>
    <property type="match status" value="1"/>
</dbReference>
<feature type="compositionally biased region" description="Basic and acidic residues" evidence="4">
    <location>
        <begin position="131"/>
        <end position="141"/>
    </location>
</feature>
<comment type="caution">
    <text evidence="5">The sequence shown here is derived from an EMBL/GenBank/DDBJ whole genome shotgun (WGS) entry which is preliminary data.</text>
</comment>
<dbReference type="PANTHER" id="PTHR11830">
    <property type="entry name" value="40S RIBOSOMAL PROTEIN S3A"/>
    <property type="match status" value="1"/>
</dbReference>
<dbReference type="GO" id="GO:0003735">
    <property type="term" value="F:structural constituent of ribosome"/>
    <property type="evidence" value="ECO:0007669"/>
    <property type="project" value="InterPro"/>
</dbReference>
<dbReference type="AlphaFoldDB" id="A0A7J7YIP8"/>
<evidence type="ECO:0008006" key="7">
    <source>
        <dbReference type="Google" id="ProtNLM"/>
    </source>
</evidence>
<keyword evidence="2" id="KW-0689">Ribosomal protein</keyword>
<dbReference type="GO" id="GO:0006412">
    <property type="term" value="P:translation"/>
    <property type="evidence" value="ECO:0007669"/>
    <property type="project" value="InterPro"/>
</dbReference>
<evidence type="ECO:0000313" key="6">
    <source>
        <dbReference type="Proteomes" id="UP000585614"/>
    </source>
</evidence>
<dbReference type="Proteomes" id="UP000585614">
    <property type="component" value="Unassembled WGS sequence"/>
</dbReference>
<dbReference type="GO" id="GO:0005840">
    <property type="term" value="C:ribosome"/>
    <property type="evidence" value="ECO:0007669"/>
    <property type="project" value="UniProtKB-KW"/>
</dbReference>
<accession>A0A7J7YIP8</accession>
<dbReference type="GO" id="GO:1990904">
    <property type="term" value="C:ribonucleoprotein complex"/>
    <property type="evidence" value="ECO:0007669"/>
    <property type="project" value="UniProtKB-KW"/>
</dbReference>
<keyword evidence="1" id="KW-0963">Cytoplasm</keyword>
<evidence type="ECO:0000256" key="1">
    <source>
        <dbReference type="ARBA" id="ARBA00022490"/>
    </source>
</evidence>
<evidence type="ECO:0000256" key="4">
    <source>
        <dbReference type="SAM" id="MobiDB-lite"/>
    </source>
</evidence>
<proteinExistence type="predicted"/>
<feature type="region of interest" description="Disordered" evidence="4">
    <location>
        <begin position="130"/>
        <end position="179"/>
    </location>
</feature>
<feature type="compositionally biased region" description="Basic and acidic residues" evidence="4">
    <location>
        <begin position="150"/>
        <end position="160"/>
    </location>
</feature>
<dbReference type="SMART" id="SM01397">
    <property type="entry name" value="Ribosomal_S3Ae"/>
    <property type="match status" value="1"/>
</dbReference>
<organism evidence="5 6">
    <name type="scientific">Rhinolophus ferrumequinum</name>
    <name type="common">Greater horseshoe bat</name>
    <dbReference type="NCBI Taxonomy" id="59479"/>
    <lineage>
        <taxon>Eukaryota</taxon>
        <taxon>Metazoa</taxon>
        <taxon>Chordata</taxon>
        <taxon>Craniata</taxon>
        <taxon>Vertebrata</taxon>
        <taxon>Euteleostomi</taxon>
        <taxon>Mammalia</taxon>
        <taxon>Eutheria</taxon>
        <taxon>Laurasiatheria</taxon>
        <taxon>Chiroptera</taxon>
        <taxon>Yinpterochiroptera</taxon>
        <taxon>Rhinolophoidea</taxon>
        <taxon>Rhinolophidae</taxon>
        <taxon>Rhinolophinae</taxon>
        <taxon>Rhinolophus</taxon>
    </lineage>
</organism>
<feature type="region of interest" description="Disordered" evidence="4">
    <location>
        <begin position="1"/>
        <end position="23"/>
    </location>
</feature>
<name>A0A7J7YIP8_RHIFE</name>
<protein>
    <recommendedName>
        <fullName evidence="7">40S ribosomal protein S3a</fullName>
    </recommendedName>
</protein>
<reference evidence="5 6" key="1">
    <citation type="journal article" date="2020" name="Nature">
        <title>Six reference-quality genomes reveal evolution of bat adaptations.</title>
        <authorList>
            <person name="Jebb D."/>
            <person name="Huang Z."/>
            <person name="Pippel M."/>
            <person name="Hughes G.M."/>
            <person name="Lavrichenko K."/>
            <person name="Devanna P."/>
            <person name="Winkler S."/>
            <person name="Jermiin L.S."/>
            <person name="Skirmuntt E.C."/>
            <person name="Katzourakis A."/>
            <person name="Burkitt-Gray L."/>
            <person name="Ray D.A."/>
            <person name="Sullivan K.A.M."/>
            <person name="Roscito J.G."/>
            <person name="Kirilenko B.M."/>
            <person name="Davalos L.M."/>
            <person name="Corthals A.P."/>
            <person name="Power M.L."/>
            <person name="Jones G."/>
            <person name="Ransome R.D."/>
            <person name="Dechmann D.K.N."/>
            <person name="Locatelli A.G."/>
            <person name="Puechmaille S.J."/>
            <person name="Fedrigo O."/>
            <person name="Jarvis E.D."/>
            <person name="Hiller M."/>
            <person name="Vernes S.C."/>
            <person name="Myers E.W."/>
            <person name="Teeling E.C."/>
        </authorList>
    </citation>
    <scope>NUCLEOTIDE SEQUENCE [LARGE SCALE GENOMIC DNA]</scope>
    <source>
        <strain evidence="5">MRhiFer1</strain>
        <tissue evidence="5">Lung</tissue>
    </source>
</reference>
<dbReference type="InterPro" id="IPR001593">
    <property type="entry name" value="Ribosomal_eS1"/>
</dbReference>